<dbReference type="InterPro" id="IPR036770">
    <property type="entry name" value="Ankyrin_rpt-contain_sf"/>
</dbReference>
<dbReference type="Pfam" id="PF12796">
    <property type="entry name" value="Ank_2"/>
    <property type="match status" value="5"/>
</dbReference>
<feature type="repeat" description="ANK" evidence="3">
    <location>
        <begin position="740"/>
        <end position="772"/>
    </location>
</feature>
<dbReference type="AlphaFoldDB" id="A0AA38X3A2"/>
<gene>
    <name evidence="5" type="ORF">H2200_009890</name>
</gene>
<sequence length="906" mass="97726">MSRSGNANEIKSDSEPLVPPPAEVSSAWASPDAPTVDARLVAVQTPVPPSVEQEAPIISLFSPILANSVSRLSPINISEPNLDFLLRPLENEADINGKESSAELELEHAVRSQNTLMVQFLLESGASPQGASERVTPLSIAAGNADLEICAILLEAGADAKAVDSSSQTALHHAVRSQSVPTVRLLLKYGALSRGRGKNTADDGIEPECMHFVPLSLAESCREPELYKVLVEAVASYMTTCKPLRCTTPNHELDPLLCGTIADTESSRFPASCCFERALQVVVYWEKPRLLELLLPEHAKLIALFDTTTPLFIATWKGYLPAMQILCRYYVELNAFHVCIFGTFDLVQAAAFKGQLEPLQFLVERGADVNGPARGSRGRTALQHAVEKGDRKMVNFLLDQGADVNTAAAEEKGLTALQAAALRGKIDLVSLLLQRGADVNAQPAKEGGYTALSAAIESGSQIIFRRLIQAGANVNFVGSGLVNDHSTPFLMAIRKRSLDVIQELLDFGLNLHTSIPYGRDLAEAALLKASTFHCLPIVRLILERSSSVRRLVVDTVCSSLVLDEMADGGIEQFLSFSGPKMRSEDALICERALRAGCFELVTYLRKHWTQALHTSSNPERPSAFEVACANGDIPMCQLMLQYGANANSPSPSAGGRTPLLDACRTGRLDLAKLLTEYGADVNASDQPGDGETALWYLCDVDIVSTPEMMQLINLLLDHGADIVEGLLRHGADVNAAPSKFGYTALQAACKEGNIQIVEALLRVSADVNAAPSAYGYTALQAAAKRGNVDIVRTLTTAGADVALAKPLYGATAIYHAAAKGHLEVLELLLQYYPMNMLGHISFELKDAVDIAREEGHSEIVHCLDTFWRTNASWLSNEVSRSGEASSTPWATKDTVEDSEDDDGEDQ</sequence>
<feature type="repeat" description="ANK" evidence="3">
    <location>
        <begin position="654"/>
        <end position="686"/>
    </location>
</feature>
<evidence type="ECO:0000313" key="5">
    <source>
        <dbReference type="EMBL" id="KAJ9606041.1"/>
    </source>
</evidence>
<reference evidence="5" key="1">
    <citation type="submission" date="2022-10" db="EMBL/GenBank/DDBJ databases">
        <title>Culturing micro-colonial fungi from biological soil crusts in the Mojave desert and describing Neophaeococcomyces mojavensis, and introducing the new genera and species Taxawa tesnikishii.</title>
        <authorList>
            <person name="Kurbessoian T."/>
            <person name="Stajich J.E."/>
        </authorList>
    </citation>
    <scope>NUCLEOTIDE SEQUENCE</scope>
    <source>
        <strain evidence="5">TK_41</strain>
    </source>
</reference>
<keyword evidence="1" id="KW-0677">Repeat</keyword>
<feature type="region of interest" description="Disordered" evidence="4">
    <location>
        <begin position="879"/>
        <end position="906"/>
    </location>
</feature>
<dbReference type="PROSITE" id="PS50088">
    <property type="entry name" value="ANK_REPEAT"/>
    <property type="match status" value="9"/>
</dbReference>
<name>A0AA38X3A2_9EURO</name>
<dbReference type="SMART" id="SM00248">
    <property type="entry name" value="ANK"/>
    <property type="match status" value="15"/>
</dbReference>
<feature type="compositionally biased region" description="Polar residues" evidence="4">
    <location>
        <begin position="879"/>
        <end position="889"/>
    </location>
</feature>
<dbReference type="InterPro" id="IPR002110">
    <property type="entry name" value="Ankyrin_rpt"/>
</dbReference>
<feature type="repeat" description="ANK" evidence="3">
    <location>
        <begin position="166"/>
        <end position="191"/>
    </location>
</feature>
<comment type="caution">
    <text evidence="5">The sequence shown here is derived from an EMBL/GenBank/DDBJ whole genome shotgun (WGS) entry which is preliminary data.</text>
</comment>
<proteinExistence type="predicted"/>
<feature type="repeat" description="ANK" evidence="3">
    <location>
        <begin position="133"/>
        <end position="165"/>
    </location>
</feature>
<evidence type="ECO:0000313" key="6">
    <source>
        <dbReference type="Proteomes" id="UP001172673"/>
    </source>
</evidence>
<dbReference type="EMBL" id="JAPDRK010000015">
    <property type="protein sequence ID" value="KAJ9606041.1"/>
    <property type="molecule type" value="Genomic_DNA"/>
</dbReference>
<feature type="repeat" description="ANK" evidence="3">
    <location>
        <begin position="447"/>
        <end position="479"/>
    </location>
</feature>
<dbReference type="Gene3D" id="1.25.40.20">
    <property type="entry name" value="Ankyrin repeat-containing domain"/>
    <property type="match status" value="4"/>
</dbReference>
<dbReference type="Pfam" id="PF00023">
    <property type="entry name" value="Ank"/>
    <property type="match status" value="1"/>
</dbReference>
<evidence type="ECO:0000256" key="1">
    <source>
        <dbReference type="ARBA" id="ARBA00022737"/>
    </source>
</evidence>
<feature type="region of interest" description="Disordered" evidence="4">
    <location>
        <begin position="1"/>
        <end position="30"/>
    </location>
</feature>
<protein>
    <submittedName>
        <fullName evidence="5">Uncharacterized protein</fullName>
    </submittedName>
</protein>
<feature type="compositionally biased region" description="Acidic residues" evidence="4">
    <location>
        <begin position="896"/>
        <end position="906"/>
    </location>
</feature>
<dbReference type="PRINTS" id="PR01415">
    <property type="entry name" value="ANKYRIN"/>
</dbReference>
<evidence type="ECO:0000256" key="3">
    <source>
        <dbReference type="PROSITE-ProRule" id="PRU00023"/>
    </source>
</evidence>
<feature type="repeat" description="ANK" evidence="3">
    <location>
        <begin position="377"/>
        <end position="409"/>
    </location>
</feature>
<dbReference type="PANTHER" id="PTHR24198:SF165">
    <property type="entry name" value="ANKYRIN REPEAT-CONTAINING PROTEIN-RELATED"/>
    <property type="match status" value="1"/>
</dbReference>
<dbReference type="PROSITE" id="PS50297">
    <property type="entry name" value="ANK_REP_REGION"/>
    <property type="match status" value="9"/>
</dbReference>
<dbReference type="PANTHER" id="PTHR24198">
    <property type="entry name" value="ANKYRIN REPEAT AND PROTEIN KINASE DOMAIN-CONTAINING PROTEIN"/>
    <property type="match status" value="1"/>
</dbReference>
<dbReference type="Proteomes" id="UP001172673">
    <property type="component" value="Unassembled WGS sequence"/>
</dbReference>
<organism evidence="5 6">
    <name type="scientific">Cladophialophora chaetospira</name>
    <dbReference type="NCBI Taxonomy" id="386627"/>
    <lineage>
        <taxon>Eukaryota</taxon>
        <taxon>Fungi</taxon>
        <taxon>Dikarya</taxon>
        <taxon>Ascomycota</taxon>
        <taxon>Pezizomycotina</taxon>
        <taxon>Eurotiomycetes</taxon>
        <taxon>Chaetothyriomycetidae</taxon>
        <taxon>Chaetothyriales</taxon>
        <taxon>Herpotrichiellaceae</taxon>
        <taxon>Cladophialophora</taxon>
    </lineage>
</organism>
<feature type="repeat" description="ANK" evidence="3">
    <location>
        <begin position="808"/>
        <end position="830"/>
    </location>
</feature>
<keyword evidence="6" id="KW-1185">Reference proteome</keyword>
<evidence type="ECO:0000256" key="2">
    <source>
        <dbReference type="ARBA" id="ARBA00023043"/>
    </source>
</evidence>
<dbReference type="SUPFAM" id="SSF48403">
    <property type="entry name" value="Ankyrin repeat"/>
    <property type="match status" value="3"/>
</dbReference>
<accession>A0AA38X3A2</accession>
<keyword evidence="2 3" id="KW-0040">ANK repeat</keyword>
<feature type="repeat" description="ANK" evidence="3">
    <location>
        <begin position="412"/>
        <end position="444"/>
    </location>
</feature>
<evidence type="ECO:0000256" key="4">
    <source>
        <dbReference type="SAM" id="MobiDB-lite"/>
    </source>
</evidence>
<feature type="repeat" description="ANK" evidence="3">
    <location>
        <begin position="774"/>
        <end position="806"/>
    </location>
</feature>